<dbReference type="EMBL" id="LACB01000038">
    <property type="protein sequence ID" value="KAJ9491187.1"/>
    <property type="molecule type" value="Genomic_DNA"/>
</dbReference>
<gene>
    <name evidence="2" type="ORF">VN97_g2048</name>
</gene>
<evidence type="ECO:0000256" key="1">
    <source>
        <dbReference type="SAM" id="SignalP"/>
    </source>
</evidence>
<reference evidence="2" key="2">
    <citation type="journal article" date="2016" name="Fungal Biol.">
        <title>Ochratoxin A production by Penicillium thymicola.</title>
        <authorList>
            <person name="Nguyen H.D.T."/>
            <person name="McMullin D.R."/>
            <person name="Ponomareva E."/>
            <person name="Riley R."/>
            <person name="Pomraning K.R."/>
            <person name="Baker S.E."/>
            <person name="Seifert K.A."/>
        </authorList>
    </citation>
    <scope>NUCLEOTIDE SEQUENCE</scope>
    <source>
        <strain evidence="2">DAOM 180753</strain>
    </source>
</reference>
<keyword evidence="3" id="KW-1185">Reference proteome</keyword>
<feature type="signal peptide" evidence="1">
    <location>
        <begin position="1"/>
        <end position="24"/>
    </location>
</feature>
<comment type="caution">
    <text evidence="2">The sequence shown here is derived from an EMBL/GenBank/DDBJ whole genome shotgun (WGS) entry which is preliminary data.</text>
</comment>
<keyword evidence="1" id="KW-0732">Signal</keyword>
<evidence type="ECO:0008006" key="4">
    <source>
        <dbReference type="Google" id="ProtNLM"/>
    </source>
</evidence>
<protein>
    <recommendedName>
        <fullName evidence="4">Secreted protein</fullName>
    </recommendedName>
</protein>
<organism evidence="2 3">
    <name type="scientific">Penicillium thymicola</name>
    <dbReference type="NCBI Taxonomy" id="293382"/>
    <lineage>
        <taxon>Eukaryota</taxon>
        <taxon>Fungi</taxon>
        <taxon>Dikarya</taxon>
        <taxon>Ascomycota</taxon>
        <taxon>Pezizomycotina</taxon>
        <taxon>Eurotiomycetes</taxon>
        <taxon>Eurotiomycetidae</taxon>
        <taxon>Eurotiales</taxon>
        <taxon>Aspergillaceae</taxon>
        <taxon>Penicillium</taxon>
    </lineage>
</organism>
<sequence length="83" mass="9320">MLLVVLWTRLIACIITRFSPRTLCVNPEACKGPTDFLFSHRLCATPREGHTSYISCDRDVRFTTYEEADHGYSSFGSAGTIES</sequence>
<dbReference type="Proteomes" id="UP001227192">
    <property type="component" value="Unassembled WGS sequence"/>
</dbReference>
<evidence type="ECO:0000313" key="3">
    <source>
        <dbReference type="Proteomes" id="UP001227192"/>
    </source>
</evidence>
<reference evidence="2" key="1">
    <citation type="submission" date="2015-06" db="EMBL/GenBank/DDBJ databases">
        <authorList>
            <person name="Nguyen H."/>
        </authorList>
    </citation>
    <scope>NUCLEOTIDE SEQUENCE</scope>
    <source>
        <strain evidence="2">DAOM 180753</strain>
    </source>
</reference>
<name>A0AAI9XBT7_PENTH</name>
<proteinExistence type="predicted"/>
<evidence type="ECO:0000313" key="2">
    <source>
        <dbReference type="EMBL" id="KAJ9491187.1"/>
    </source>
</evidence>
<accession>A0AAI9XBT7</accession>
<dbReference type="AlphaFoldDB" id="A0AAI9XBT7"/>
<feature type="chain" id="PRO_5042589602" description="Secreted protein" evidence="1">
    <location>
        <begin position="25"/>
        <end position="83"/>
    </location>
</feature>